<evidence type="ECO:0000313" key="12">
    <source>
        <dbReference type="Proteomes" id="UP001054837"/>
    </source>
</evidence>
<dbReference type="SUPFAM" id="SSF48726">
    <property type="entry name" value="Immunoglobulin"/>
    <property type="match status" value="4"/>
</dbReference>
<evidence type="ECO:0000256" key="2">
    <source>
        <dbReference type="ARBA" id="ARBA00022692"/>
    </source>
</evidence>
<evidence type="ECO:0000256" key="9">
    <source>
        <dbReference type="ARBA" id="ARBA00023319"/>
    </source>
</evidence>
<evidence type="ECO:0000259" key="10">
    <source>
        <dbReference type="PROSITE" id="PS50835"/>
    </source>
</evidence>
<accession>A0AAV4VT77</accession>
<evidence type="ECO:0000256" key="4">
    <source>
        <dbReference type="ARBA" id="ARBA00022737"/>
    </source>
</evidence>
<evidence type="ECO:0000256" key="8">
    <source>
        <dbReference type="ARBA" id="ARBA00023157"/>
    </source>
</evidence>
<dbReference type="CDD" id="cd20957">
    <property type="entry name" value="IgC2_3_Dscam"/>
    <property type="match status" value="1"/>
</dbReference>
<keyword evidence="6" id="KW-1133">Transmembrane helix</keyword>
<organism evidence="11 12">
    <name type="scientific">Caerostris darwini</name>
    <dbReference type="NCBI Taxonomy" id="1538125"/>
    <lineage>
        <taxon>Eukaryota</taxon>
        <taxon>Metazoa</taxon>
        <taxon>Ecdysozoa</taxon>
        <taxon>Arthropoda</taxon>
        <taxon>Chelicerata</taxon>
        <taxon>Arachnida</taxon>
        <taxon>Araneae</taxon>
        <taxon>Araneomorphae</taxon>
        <taxon>Entelegynae</taxon>
        <taxon>Araneoidea</taxon>
        <taxon>Araneidae</taxon>
        <taxon>Caerostris</taxon>
    </lineage>
</organism>
<dbReference type="FunFam" id="2.60.40.10:FF:000017">
    <property type="entry name" value="Down syndrome cell adhesion molecule b"/>
    <property type="match status" value="1"/>
</dbReference>
<dbReference type="EMBL" id="BPLQ01013610">
    <property type="protein sequence ID" value="GIY73467.1"/>
    <property type="molecule type" value="Genomic_DNA"/>
</dbReference>
<dbReference type="InterPro" id="IPR013783">
    <property type="entry name" value="Ig-like_fold"/>
</dbReference>
<evidence type="ECO:0000256" key="6">
    <source>
        <dbReference type="ARBA" id="ARBA00022989"/>
    </source>
</evidence>
<reference evidence="11 12" key="1">
    <citation type="submission" date="2021-06" db="EMBL/GenBank/DDBJ databases">
        <title>Caerostris darwini draft genome.</title>
        <authorList>
            <person name="Kono N."/>
            <person name="Arakawa K."/>
        </authorList>
    </citation>
    <scope>NUCLEOTIDE SEQUENCE [LARGE SCALE GENOMIC DNA]</scope>
</reference>
<evidence type="ECO:0000256" key="3">
    <source>
        <dbReference type="ARBA" id="ARBA00022729"/>
    </source>
</evidence>
<protein>
    <submittedName>
        <fullName evidence="11">Down syndrome cell adhesion molecule homolog</fullName>
    </submittedName>
</protein>
<dbReference type="AlphaFoldDB" id="A0AAV4VT77"/>
<dbReference type="InterPro" id="IPR036179">
    <property type="entry name" value="Ig-like_dom_sf"/>
</dbReference>
<feature type="domain" description="Ig-like" evidence="10">
    <location>
        <begin position="78"/>
        <end position="137"/>
    </location>
</feature>
<evidence type="ECO:0000256" key="7">
    <source>
        <dbReference type="ARBA" id="ARBA00023136"/>
    </source>
</evidence>
<dbReference type="GO" id="GO:0016020">
    <property type="term" value="C:membrane"/>
    <property type="evidence" value="ECO:0007669"/>
    <property type="project" value="UniProtKB-SubCell"/>
</dbReference>
<evidence type="ECO:0000313" key="11">
    <source>
        <dbReference type="EMBL" id="GIY73467.1"/>
    </source>
</evidence>
<dbReference type="PROSITE" id="PS50835">
    <property type="entry name" value="IG_LIKE"/>
    <property type="match status" value="4"/>
</dbReference>
<dbReference type="PANTHER" id="PTHR12231:SF253">
    <property type="entry name" value="DPR-INTERACTING PROTEIN ETA, ISOFORM B-RELATED"/>
    <property type="match status" value="1"/>
</dbReference>
<dbReference type="Proteomes" id="UP001054837">
    <property type="component" value="Unassembled WGS sequence"/>
</dbReference>
<keyword evidence="2" id="KW-0812">Transmembrane</keyword>
<evidence type="ECO:0000256" key="5">
    <source>
        <dbReference type="ARBA" id="ARBA00022889"/>
    </source>
</evidence>
<keyword evidence="9" id="KW-0393">Immunoglobulin domain</keyword>
<keyword evidence="5" id="KW-0130">Cell adhesion</keyword>
<dbReference type="GO" id="GO:0007155">
    <property type="term" value="P:cell adhesion"/>
    <property type="evidence" value="ECO:0007669"/>
    <property type="project" value="UniProtKB-KW"/>
</dbReference>
<dbReference type="SMART" id="SM00409">
    <property type="entry name" value="IG"/>
    <property type="match status" value="3"/>
</dbReference>
<keyword evidence="8" id="KW-1015">Disulfide bond</keyword>
<dbReference type="InterPro" id="IPR003598">
    <property type="entry name" value="Ig_sub2"/>
</dbReference>
<dbReference type="CDD" id="cd00096">
    <property type="entry name" value="Ig"/>
    <property type="match status" value="1"/>
</dbReference>
<feature type="domain" description="Ig-like" evidence="10">
    <location>
        <begin position="231"/>
        <end position="324"/>
    </location>
</feature>
<feature type="domain" description="Ig-like" evidence="10">
    <location>
        <begin position="139"/>
        <end position="227"/>
    </location>
</feature>
<dbReference type="InterPro" id="IPR013098">
    <property type="entry name" value="Ig_I-set"/>
</dbReference>
<keyword evidence="12" id="KW-1185">Reference proteome</keyword>
<keyword evidence="4" id="KW-0677">Repeat</keyword>
<dbReference type="InterPro" id="IPR051170">
    <property type="entry name" value="Neural/epithelial_adhesion"/>
</dbReference>
<dbReference type="Pfam" id="PF07679">
    <property type="entry name" value="I-set"/>
    <property type="match status" value="3"/>
</dbReference>
<comment type="subcellular location">
    <subcellularLocation>
        <location evidence="1">Membrane</location>
        <topology evidence="1">Single-pass membrane protein</topology>
    </subcellularLocation>
</comment>
<name>A0AAV4VT77_9ARAC</name>
<keyword evidence="7" id="KW-0472">Membrane</keyword>
<comment type="caution">
    <text evidence="11">The sequence shown here is derived from an EMBL/GenBank/DDBJ whole genome shotgun (WGS) entry which is preliminary data.</text>
</comment>
<proteinExistence type="predicted"/>
<sequence>MNNILLLSNTVSHHSTQLSSAVEMEDFWSESKQTTQPACFLLQFKGFFAWGGVQLQANHKQSRVVGEGETAPAACTYVEWMKDENGGLSAVKEDGRVWLVQGTLNIRRVVQRDAGKYQCIVRNSIGERRIESALVVTAPLQVTLLPPHQVLNTGQEATFTCNVSGFPVHTITWKKDQRQIAPTHRVQLLSRDVLHIASLKREDKGMYQCFVYSDNDGAQGTAELKISDVPPSVISVFPEQTAHPGGGISLKCTATGNPPPRVTWYLDGSVIGRTGHVSLGDYITEHAHVISFLNISEARVEDGGEYKCHVSNDVGVTSHSARLNVYGPTFVRPMPNVTAISGEDLVVRCPYGGYPIKAVRWFKSKRPSSHDI</sequence>
<feature type="domain" description="Ig-like" evidence="10">
    <location>
        <begin position="328"/>
        <end position="372"/>
    </location>
</feature>
<dbReference type="InterPro" id="IPR003599">
    <property type="entry name" value="Ig_sub"/>
</dbReference>
<dbReference type="SMART" id="SM00408">
    <property type="entry name" value="IGc2"/>
    <property type="match status" value="3"/>
</dbReference>
<dbReference type="Gene3D" id="2.60.40.10">
    <property type="entry name" value="Immunoglobulins"/>
    <property type="match status" value="3"/>
</dbReference>
<dbReference type="PANTHER" id="PTHR12231">
    <property type="entry name" value="CTX-RELATED TYPE I TRANSMEMBRANE PROTEIN"/>
    <property type="match status" value="1"/>
</dbReference>
<dbReference type="FunFam" id="2.60.40.10:FF:000032">
    <property type="entry name" value="palladin isoform X1"/>
    <property type="match status" value="1"/>
</dbReference>
<evidence type="ECO:0000256" key="1">
    <source>
        <dbReference type="ARBA" id="ARBA00004167"/>
    </source>
</evidence>
<gene>
    <name evidence="11" type="primary">DSCAM</name>
    <name evidence="11" type="ORF">CDAR_494041</name>
</gene>
<dbReference type="CDD" id="cd20956">
    <property type="entry name" value="IgI_4_Dscam"/>
    <property type="match status" value="1"/>
</dbReference>
<keyword evidence="3" id="KW-0732">Signal</keyword>
<dbReference type="InterPro" id="IPR007110">
    <property type="entry name" value="Ig-like_dom"/>
</dbReference>